<proteinExistence type="predicted"/>
<protein>
    <submittedName>
        <fullName evidence="1">Uncharacterized protein</fullName>
    </submittedName>
</protein>
<gene>
    <name evidence="1" type="ORF">A2438_05925</name>
</gene>
<evidence type="ECO:0000313" key="2">
    <source>
        <dbReference type="Proteomes" id="UP000179242"/>
    </source>
</evidence>
<dbReference type="EMBL" id="MEUJ01000003">
    <property type="protein sequence ID" value="OGC40539.1"/>
    <property type="molecule type" value="Genomic_DNA"/>
</dbReference>
<reference evidence="1 2" key="1">
    <citation type="journal article" date="2016" name="Nat. Commun.">
        <title>Thousands of microbial genomes shed light on interconnected biogeochemical processes in an aquifer system.</title>
        <authorList>
            <person name="Anantharaman K."/>
            <person name="Brown C.T."/>
            <person name="Hug L.A."/>
            <person name="Sharon I."/>
            <person name="Castelle C.J."/>
            <person name="Probst A.J."/>
            <person name="Thomas B.C."/>
            <person name="Singh A."/>
            <person name="Wilkins M.J."/>
            <person name="Karaoz U."/>
            <person name="Brodie E.L."/>
            <person name="Williams K.H."/>
            <person name="Hubbard S.S."/>
            <person name="Banfield J.F."/>
        </authorList>
    </citation>
    <scope>NUCLEOTIDE SEQUENCE [LARGE SCALE GENOMIC DNA]</scope>
</reference>
<accession>A0A1F4U6P3</accession>
<dbReference type="AlphaFoldDB" id="A0A1F4U6P3"/>
<organism evidence="1 2">
    <name type="scientific">candidate division WOR-1 bacterium RIFOXYC2_FULL_46_14</name>
    <dbReference type="NCBI Taxonomy" id="1802587"/>
    <lineage>
        <taxon>Bacteria</taxon>
        <taxon>Bacillati</taxon>
        <taxon>Saganbacteria</taxon>
    </lineage>
</organism>
<sequence length="130" mass="14833">MQDKEALDLADGLKLGLITPEQIPELITTTLGKTPDKMIDALVKDLIRESNGKKHITMSAKVRDAMDALFDFNYKHIYFSEKNRAFVPTIRNCLEGLYEHYTKEENLSPQKAIDAIILLTDRQALEILKK</sequence>
<comment type="caution">
    <text evidence="1">The sequence shown here is derived from an EMBL/GenBank/DDBJ whole genome shotgun (WGS) entry which is preliminary data.</text>
</comment>
<dbReference type="Gene3D" id="1.10.3210.10">
    <property type="entry name" value="Hypothetical protein af1432"/>
    <property type="match status" value="1"/>
</dbReference>
<dbReference type="Proteomes" id="UP000179242">
    <property type="component" value="Unassembled WGS sequence"/>
</dbReference>
<evidence type="ECO:0000313" key="1">
    <source>
        <dbReference type="EMBL" id="OGC40539.1"/>
    </source>
</evidence>
<name>A0A1F4U6P3_UNCSA</name>
<dbReference type="SUPFAM" id="SSF109604">
    <property type="entry name" value="HD-domain/PDEase-like"/>
    <property type="match status" value="1"/>
</dbReference>